<keyword evidence="5" id="KW-1185">Reference proteome</keyword>
<dbReference type="RefSeq" id="WP_271193992.1">
    <property type="nucleotide sequence ID" value="NZ_BSFN01000002.1"/>
</dbReference>
<dbReference type="InterPro" id="IPR009057">
    <property type="entry name" value="Homeodomain-like_sf"/>
</dbReference>
<organism evidence="4 5">
    <name type="scientific">Pseudomonas turukhanskensis</name>
    <dbReference type="NCBI Taxonomy" id="1806536"/>
    <lineage>
        <taxon>Bacteria</taxon>
        <taxon>Pseudomonadati</taxon>
        <taxon>Pseudomonadota</taxon>
        <taxon>Gammaproteobacteria</taxon>
        <taxon>Pseudomonadales</taxon>
        <taxon>Pseudomonadaceae</taxon>
        <taxon>Pseudomonas</taxon>
    </lineage>
</organism>
<dbReference type="EMBL" id="BSFN01000002">
    <property type="protein sequence ID" value="GLK87732.1"/>
    <property type="molecule type" value="Genomic_DNA"/>
</dbReference>
<dbReference type="InterPro" id="IPR050624">
    <property type="entry name" value="HTH-type_Tx_Regulator"/>
</dbReference>
<dbReference type="AlphaFoldDB" id="A0A9W6NEG0"/>
<evidence type="ECO:0000313" key="5">
    <source>
        <dbReference type="Proteomes" id="UP001143328"/>
    </source>
</evidence>
<feature type="DNA-binding region" description="H-T-H motif" evidence="2">
    <location>
        <begin position="62"/>
        <end position="81"/>
    </location>
</feature>
<proteinExistence type="predicted"/>
<protein>
    <submittedName>
        <fullName evidence="4">TetR family transcriptional regulator</fullName>
    </submittedName>
</protein>
<dbReference type="PROSITE" id="PS01081">
    <property type="entry name" value="HTH_TETR_1"/>
    <property type="match status" value="1"/>
</dbReference>
<name>A0A9W6NEG0_9PSED</name>
<evidence type="ECO:0000256" key="1">
    <source>
        <dbReference type="ARBA" id="ARBA00023125"/>
    </source>
</evidence>
<dbReference type="SUPFAM" id="SSF46689">
    <property type="entry name" value="Homeodomain-like"/>
    <property type="match status" value="1"/>
</dbReference>
<feature type="domain" description="HTH tetR-type" evidence="3">
    <location>
        <begin position="39"/>
        <end position="99"/>
    </location>
</feature>
<evidence type="ECO:0000313" key="4">
    <source>
        <dbReference type="EMBL" id="GLK87732.1"/>
    </source>
</evidence>
<comment type="caution">
    <text evidence="4">The sequence shown here is derived from an EMBL/GenBank/DDBJ whole genome shotgun (WGS) entry which is preliminary data.</text>
</comment>
<accession>A0A9W6NEG0</accession>
<dbReference type="InterPro" id="IPR001647">
    <property type="entry name" value="HTH_TetR"/>
</dbReference>
<evidence type="ECO:0000256" key="2">
    <source>
        <dbReference type="PROSITE-ProRule" id="PRU00335"/>
    </source>
</evidence>
<dbReference type="Gene3D" id="1.10.357.10">
    <property type="entry name" value="Tetracycline Repressor, domain 2"/>
    <property type="match status" value="1"/>
</dbReference>
<dbReference type="PANTHER" id="PTHR43479">
    <property type="entry name" value="ACREF/ENVCD OPERON REPRESSOR-RELATED"/>
    <property type="match status" value="1"/>
</dbReference>
<dbReference type="Proteomes" id="UP001143328">
    <property type="component" value="Unassembled WGS sequence"/>
</dbReference>
<dbReference type="GO" id="GO:0003677">
    <property type="term" value="F:DNA binding"/>
    <property type="evidence" value="ECO:0007669"/>
    <property type="project" value="UniProtKB-UniRule"/>
</dbReference>
<reference evidence="4" key="2">
    <citation type="submission" date="2023-01" db="EMBL/GenBank/DDBJ databases">
        <authorList>
            <person name="Sun Q."/>
            <person name="Evtushenko L."/>
        </authorList>
    </citation>
    <scope>NUCLEOTIDE SEQUENCE</scope>
    <source>
        <strain evidence="4">VKM B-2935</strain>
    </source>
</reference>
<dbReference type="Pfam" id="PF00440">
    <property type="entry name" value="TetR_N"/>
    <property type="match status" value="1"/>
</dbReference>
<reference evidence="4" key="1">
    <citation type="journal article" date="2014" name="Int. J. Syst. Evol. Microbiol.">
        <title>Complete genome sequence of Corynebacterium casei LMG S-19264T (=DSM 44701T), isolated from a smear-ripened cheese.</title>
        <authorList>
            <consortium name="US DOE Joint Genome Institute (JGI-PGF)"/>
            <person name="Walter F."/>
            <person name="Albersmeier A."/>
            <person name="Kalinowski J."/>
            <person name="Ruckert C."/>
        </authorList>
    </citation>
    <scope>NUCLEOTIDE SEQUENCE</scope>
    <source>
        <strain evidence="4">VKM B-2935</strain>
    </source>
</reference>
<evidence type="ECO:0000259" key="3">
    <source>
        <dbReference type="PROSITE" id="PS50977"/>
    </source>
</evidence>
<dbReference type="InterPro" id="IPR023772">
    <property type="entry name" value="DNA-bd_HTH_TetR-type_CS"/>
</dbReference>
<gene>
    <name evidence="4" type="ORF">GCM10017655_07940</name>
</gene>
<sequence length="224" mass="24791">MEAEKAVQGAVLAVFEDLGGYGAVARQQGDVADGPLVGHLQRINIQLTAIPVFARKGLNETTVNDLLAAAAVSRRTFYKYFGNKMDVLEGIYQTAVVLLLARFRDMQHGAGSPQEWLRNMVGCFFDYHSAVGPIIRLMQEEALRADSPLARHRQRAHVEMTALLVERLEHDGNRRDPLTYRALIWALETSSLELLGRTATRVEIEHAKAVLSDLLIAALCPVTT</sequence>
<dbReference type="PANTHER" id="PTHR43479:SF11">
    <property type="entry name" value="ACREF_ENVCD OPERON REPRESSOR-RELATED"/>
    <property type="match status" value="1"/>
</dbReference>
<dbReference type="PROSITE" id="PS50977">
    <property type="entry name" value="HTH_TETR_2"/>
    <property type="match status" value="1"/>
</dbReference>
<keyword evidence="1 2" id="KW-0238">DNA-binding</keyword>